<dbReference type="PANTHER" id="PTHR45702">
    <property type="entry name" value="ADAM10/ADAM17 METALLOPEPTIDASE FAMILY MEMBER"/>
    <property type="match status" value="1"/>
</dbReference>
<evidence type="ECO:0000313" key="1">
    <source>
        <dbReference type="EMBL" id="KAK2705079.1"/>
    </source>
</evidence>
<reference evidence="1" key="1">
    <citation type="submission" date="2023-07" db="EMBL/GenBank/DDBJ databases">
        <title>Chromosome-level genome assembly of Artemia franciscana.</title>
        <authorList>
            <person name="Jo E."/>
        </authorList>
    </citation>
    <scope>NUCLEOTIDE SEQUENCE</scope>
    <source>
        <tissue evidence="1">Whole body</tissue>
    </source>
</reference>
<name>A0AA88H7I9_ARTSF</name>
<dbReference type="InterPro" id="IPR036436">
    <property type="entry name" value="Disintegrin_dom_sf"/>
</dbReference>
<comment type="caution">
    <text evidence="1">The sequence shown here is derived from an EMBL/GenBank/DDBJ whole genome shotgun (WGS) entry which is preliminary data.</text>
</comment>
<dbReference type="InterPro" id="IPR051489">
    <property type="entry name" value="ADAM_Metalloproteinase"/>
</dbReference>
<dbReference type="GO" id="GO:0004222">
    <property type="term" value="F:metalloendopeptidase activity"/>
    <property type="evidence" value="ECO:0007669"/>
    <property type="project" value="TreeGrafter"/>
</dbReference>
<dbReference type="Gene3D" id="4.10.70.10">
    <property type="entry name" value="Disintegrin domain"/>
    <property type="match status" value="1"/>
</dbReference>
<organism evidence="1 2">
    <name type="scientific">Artemia franciscana</name>
    <name type="common">Brine shrimp</name>
    <name type="synonym">Artemia sanfranciscana</name>
    <dbReference type="NCBI Taxonomy" id="6661"/>
    <lineage>
        <taxon>Eukaryota</taxon>
        <taxon>Metazoa</taxon>
        <taxon>Ecdysozoa</taxon>
        <taxon>Arthropoda</taxon>
        <taxon>Crustacea</taxon>
        <taxon>Branchiopoda</taxon>
        <taxon>Anostraca</taxon>
        <taxon>Artemiidae</taxon>
        <taxon>Artemia</taxon>
    </lineage>
</organism>
<gene>
    <name evidence="1" type="ORF">QYM36_017201</name>
</gene>
<dbReference type="EMBL" id="JAVRJZ010000021">
    <property type="protein sequence ID" value="KAK2705079.1"/>
    <property type="molecule type" value="Genomic_DNA"/>
</dbReference>
<dbReference type="GO" id="GO:0006509">
    <property type="term" value="P:membrane protein ectodomain proteolysis"/>
    <property type="evidence" value="ECO:0007669"/>
    <property type="project" value="TreeGrafter"/>
</dbReference>
<dbReference type="PANTHER" id="PTHR45702:SF3">
    <property type="entry name" value="KUZBANIAN-LIKE, ISOFORM A"/>
    <property type="match status" value="1"/>
</dbReference>
<feature type="non-terminal residue" evidence="1">
    <location>
        <position position="56"/>
    </location>
</feature>
<accession>A0AA88H7I9</accession>
<protein>
    <submittedName>
        <fullName evidence="1">Uncharacterized protein</fullName>
    </submittedName>
</protein>
<feature type="non-terminal residue" evidence="1">
    <location>
        <position position="1"/>
    </location>
</feature>
<evidence type="ECO:0000313" key="2">
    <source>
        <dbReference type="Proteomes" id="UP001187531"/>
    </source>
</evidence>
<dbReference type="AlphaFoldDB" id="A0AA88H7I9"/>
<keyword evidence="2" id="KW-1185">Reference proteome</keyword>
<dbReference type="GO" id="GO:0005886">
    <property type="term" value="C:plasma membrane"/>
    <property type="evidence" value="ECO:0007669"/>
    <property type="project" value="TreeGrafter"/>
</dbReference>
<dbReference type="Proteomes" id="UP001187531">
    <property type="component" value="Unassembled WGS sequence"/>
</dbReference>
<dbReference type="SUPFAM" id="SSF57552">
    <property type="entry name" value="Blood coagulation inhibitor (disintegrin)"/>
    <property type="match status" value="1"/>
</dbReference>
<dbReference type="GO" id="GO:0007219">
    <property type="term" value="P:Notch signaling pathway"/>
    <property type="evidence" value="ECO:0007669"/>
    <property type="project" value="TreeGrafter"/>
</dbReference>
<proteinExistence type="predicted"/>
<sequence length="56" mass="6204">GPCCTEECLLKQGAKCREDNGCRDSSYCDGKTAECPRSINKPNKTVCNYEFVCFMG</sequence>